<evidence type="ECO:0008006" key="3">
    <source>
        <dbReference type="Google" id="ProtNLM"/>
    </source>
</evidence>
<evidence type="ECO:0000313" key="2">
    <source>
        <dbReference type="Proteomes" id="UP001479436"/>
    </source>
</evidence>
<dbReference type="Gene3D" id="1.10.472.10">
    <property type="entry name" value="Cyclin-like"/>
    <property type="match status" value="1"/>
</dbReference>
<dbReference type="PANTHER" id="PTHR15615:SF108">
    <property type="entry name" value="PROTEIN CNPPD1"/>
    <property type="match status" value="1"/>
</dbReference>
<reference evidence="1 2" key="1">
    <citation type="submission" date="2023-04" db="EMBL/GenBank/DDBJ databases">
        <title>Genome of Basidiobolus ranarum AG-B5.</title>
        <authorList>
            <person name="Stajich J.E."/>
            <person name="Carter-House D."/>
            <person name="Gryganskyi A."/>
        </authorList>
    </citation>
    <scope>NUCLEOTIDE SEQUENCE [LARGE SCALE GENOMIC DNA]</scope>
    <source>
        <strain evidence="1 2">AG-B5</strain>
    </source>
</reference>
<dbReference type="EMBL" id="JASJQH010006928">
    <property type="protein sequence ID" value="KAK9723278.1"/>
    <property type="molecule type" value="Genomic_DNA"/>
</dbReference>
<gene>
    <name evidence="1" type="ORF">K7432_002075</name>
</gene>
<dbReference type="InterPro" id="IPR013922">
    <property type="entry name" value="Cyclin_PHO80-like"/>
</dbReference>
<organism evidence="1 2">
    <name type="scientific">Basidiobolus ranarum</name>
    <dbReference type="NCBI Taxonomy" id="34480"/>
    <lineage>
        <taxon>Eukaryota</taxon>
        <taxon>Fungi</taxon>
        <taxon>Fungi incertae sedis</taxon>
        <taxon>Zoopagomycota</taxon>
        <taxon>Entomophthoromycotina</taxon>
        <taxon>Basidiobolomycetes</taxon>
        <taxon>Basidiobolales</taxon>
        <taxon>Basidiobolaceae</taxon>
        <taxon>Basidiobolus</taxon>
    </lineage>
</organism>
<dbReference type="Proteomes" id="UP001479436">
    <property type="component" value="Unassembled WGS sequence"/>
</dbReference>
<dbReference type="CDD" id="cd20557">
    <property type="entry name" value="CYCLIN_ScPCL1-like"/>
    <property type="match status" value="1"/>
</dbReference>
<dbReference type="InterPro" id="IPR036915">
    <property type="entry name" value="Cyclin-like_sf"/>
</dbReference>
<dbReference type="PANTHER" id="PTHR15615">
    <property type="match status" value="1"/>
</dbReference>
<protein>
    <recommendedName>
        <fullName evidence="3">Cyclin N-terminal domain-containing protein</fullName>
    </recommendedName>
</protein>
<comment type="caution">
    <text evidence="1">The sequence shown here is derived from an EMBL/GenBank/DDBJ whole genome shotgun (WGS) entry which is preliminary data.</text>
</comment>
<dbReference type="SUPFAM" id="SSF47954">
    <property type="entry name" value="Cyclin-like"/>
    <property type="match status" value="1"/>
</dbReference>
<accession>A0ABR2W8H3</accession>
<keyword evidence="2" id="KW-1185">Reference proteome</keyword>
<evidence type="ECO:0000313" key="1">
    <source>
        <dbReference type="EMBL" id="KAK9723278.1"/>
    </source>
</evidence>
<sequence length="258" mass="29401">MFERTLGKSTDAALEKYFQKNPTKSSSISVDAFRINKPKRGALPVTESTTAVERSITPLDSIKDEIITKPSITTIEGNLKVHIMSIVANTINHIFECESPESDGRNTNLPTLDDFIHRIYRKANLSITNLLTALLFLIRLKEYHPSCKGAYGSGHRLFLSAIIIANKYLYDGAYHNVSWVRLVEGRYSLGEINQMECELLGLLKYQLVVKKDDWIEYSRIIDTKLEKSWLRRGFGGPEKYLLEKLIKNIDWPLSPPLP</sequence>
<dbReference type="Pfam" id="PF08613">
    <property type="entry name" value="Cyclin"/>
    <property type="match status" value="1"/>
</dbReference>
<proteinExistence type="predicted"/>
<name>A0ABR2W8H3_9FUNG</name>